<reference evidence="2" key="2">
    <citation type="submission" date="2020-05" db="EMBL/GenBank/DDBJ databases">
        <authorList>
            <person name="Kim H.-S."/>
            <person name="Proctor R.H."/>
            <person name="Brown D.W."/>
        </authorList>
    </citation>
    <scope>NUCLEOTIDE SEQUENCE</scope>
    <source>
        <strain evidence="2">NRRL 22465</strain>
    </source>
</reference>
<dbReference type="EMBL" id="JABEYC010001012">
    <property type="protein sequence ID" value="KAF4970575.1"/>
    <property type="molecule type" value="Genomic_DNA"/>
</dbReference>
<gene>
    <name evidence="2" type="ORF">FZEAL_10006</name>
</gene>
<evidence type="ECO:0000313" key="2">
    <source>
        <dbReference type="EMBL" id="KAF4970575.1"/>
    </source>
</evidence>
<evidence type="ECO:0000256" key="1">
    <source>
        <dbReference type="SAM" id="MobiDB-lite"/>
    </source>
</evidence>
<accession>A0A8H4U660</accession>
<feature type="region of interest" description="Disordered" evidence="1">
    <location>
        <begin position="1"/>
        <end position="45"/>
    </location>
</feature>
<sequence>MDPFHISPDPISPYRRPSSAGHTLGHSDSPYAKPLESPQPQLGKEPWACSGVTSRRVFRPGNPKSQQAGHSCLSTSSALLAHPPSSVIRAHYRIIPSLSPPKFLAPTLHYIFSSFSSFRSSLLPSPFNQTSPRAFPFWCSGVHDSDYHGLSVNEYPTPTIYADRLATSTNITCTKAQSLIIYVFTCS</sequence>
<protein>
    <submittedName>
        <fullName evidence="2">Uncharacterized protein</fullName>
    </submittedName>
</protein>
<dbReference type="Proteomes" id="UP000635477">
    <property type="component" value="Unassembled WGS sequence"/>
</dbReference>
<proteinExistence type="predicted"/>
<keyword evidence="3" id="KW-1185">Reference proteome</keyword>
<comment type="caution">
    <text evidence="2">The sequence shown here is derived from an EMBL/GenBank/DDBJ whole genome shotgun (WGS) entry which is preliminary data.</text>
</comment>
<dbReference type="AlphaFoldDB" id="A0A8H4U660"/>
<organism evidence="2 3">
    <name type="scientific">Fusarium zealandicum</name>
    <dbReference type="NCBI Taxonomy" id="1053134"/>
    <lineage>
        <taxon>Eukaryota</taxon>
        <taxon>Fungi</taxon>
        <taxon>Dikarya</taxon>
        <taxon>Ascomycota</taxon>
        <taxon>Pezizomycotina</taxon>
        <taxon>Sordariomycetes</taxon>
        <taxon>Hypocreomycetidae</taxon>
        <taxon>Hypocreales</taxon>
        <taxon>Nectriaceae</taxon>
        <taxon>Fusarium</taxon>
        <taxon>Fusarium staphyleae species complex</taxon>
    </lineage>
</organism>
<reference evidence="2" key="1">
    <citation type="journal article" date="2020" name="BMC Genomics">
        <title>Correction to: Identification and distribution of gene clusters required for synthesis of sphingolipid metabolism inhibitors in diverse species of the filamentous fungus Fusarium.</title>
        <authorList>
            <person name="Kim H.S."/>
            <person name="Lohmar J.M."/>
            <person name="Busman M."/>
            <person name="Brown D.W."/>
            <person name="Naumann T.A."/>
            <person name="Divon H.H."/>
            <person name="Lysoe E."/>
            <person name="Uhlig S."/>
            <person name="Proctor R.H."/>
        </authorList>
    </citation>
    <scope>NUCLEOTIDE SEQUENCE</scope>
    <source>
        <strain evidence="2">NRRL 22465</strain>
    </source>
</reference>
<name>A0A8H4U660_9HYPO</name>
<evidence type="ECO:0000313" key="3">
    <source>
        <dbReference type="Proteomes" id="UP000635477"/>
    </source>
</evidence>